<dbReference type="FunFam" id="2.10.50.30:FF:000002">
    <property type="entry name" value="Vomeronasal 2 receptor, h1"/>
    <property type="match status" value="1"/>
</dbReference>
<accession>A0AAW1BUM3</accession>
<name>A0AAW1BUM3_CROAD</name>
<dbReference type="Pfam" id="PF07562">
    <property type="entry name" value="NCD3G"/>
    <property type="match status" value="1"/>
</dbReference>
<keyword evidence="4 12" id="KW-0812">Transmembrane</keyword>
<evidence type="ECO:0000256" key="1">
    <source>
        <dbReference type="ARBA" id="ARBA00004651"/>
    </source>
</evidence>
<feature type="transmembrane region" description="Helical" evidence="12">
    <location>
        <begin position="803"/>
        <end position="825"/>
    </location>
</feature>
<dbReference type="Gene3D" id="2.10.50.30">
    <property type="entry name" value="GPCR, family 3, nine cysteines domain"/>
    <property type="match status" value="1"/>
</dbReference>
<dbReference type="PROSITE" id="PS00981">
    <property type="entry name" value="G_PROTEIN_RECEP_F3_3"/>
    <property type="match status" value="1"/>
</dbReference>
<feature type="signal peptide" evidence="13">
    <location>
        <begin position="1"/>
        <end position="20"/>
    </location>
</feature>
<keyword evidence="18" id="KW-1185">Reference proteome</keyword>
<evidence type="ECO:0000256" key="7">
    <source>
        <dbReference type="ARBA" id="ARBA00023040"/>
    </source>
</evidence>
<reference evidence="15" key="1">
    <citation type="submission" date="2022-09" db="EMBL/GenBank/DDBJ databases">
        <authorList>
            <person name="Hogan M.P."/>
            <person name="Rokyta D.R."/>
        </authorList>
    </citation>
    <scope>NUCLEOTIDE SEQUENCE</scope>
    <source>
        <strain evidence="15">DRR0105</strain>
        <tissue evidence="15">Blood</tissue>
    </source>
</reference>
<dbReference type="EMBL" id="JAOTOJ010000002">
    <property type="protein sequence ID" value="KAK9405211.1"/>
    <property type="molecule type" value="Genomic_DNA"/>
</dbReference>
<dbReference type="EMBL" id="JAOTOJ010000002">
    <property type="protein sequence ID" value="KAK9405183.1"/>
    <property type="molecule type" value="Genomic_DNA"/>
</dbReference>
<evidence type="ECO:0000313" key="18">
    <source>
        <dbReference type="Proteomes" id="UP001474421"/>
    </source>
</evidence>
<evidence type="ECO:0000256" key="6">
    <source>
        <dbReference type="ARBA" id="ARBA00022989"/>
    </source>
</evidence>
<organism evidence="15 18">
    <name type="scientific">Crotalus adamanteus</name>
    <name type="common">Eastern diamondback rattlesnake</name>
    <dbReference type="NCBI Taxonomy" id="8729"/>
    <lineage>
        <taxon>Eukaryota</taxon>
        <taxon>Metazoa</taxon>
        <taxon>Chordata</taxon>
        <taxon>Craniata</taxon>
        <taxon>Vertebrata</taxon>
        <taxon>Euteleostomi</taxon>
        <taxon>Lepidosauria</taxon>
        <taxon>Squamata</taxon>
        <taxon>Bifurcata</taxon>
        <taxon>Unidentata</taxon>
        <taxon>Episquamata</taxon>
        <taxon>Toxicofera</taxon>
        <taxon>Serpentes</taxon>
        <taxon>Colubroidea</taxon>
        <taxon>Viperidae</taxon>
        <taxon>Crotalinae</taxon>
        <taxon>Crotalus</taxon>
    </lineage>
</organism>
<feature type="transmembrane region" description="Helical" evidence="12">
    <location>
        <begin position="653"/>
        <end position="678"/>
    </location>
</feature>
<feature type="chain" id="PRO_5044717603" evidence="13">
    <location>
        <begin position="21"/>
        <end position="849"/>
    </location>
</feature>
<dbReference type="SUPFAM" id="SSF53822">
    <property type="entry name" value="Periplasmic binding protein-like I"/>
    <property type="match status" value="1"/>
</dbReference>
<dbReference type="SUPFAM" id="SSF57184">
    <property type="entry name" value="Growth factor receptor domain"/>
    <property type="match status" value="1"/>
</dbReference>
<dbReference type="PRINTS" id="PR01535">
    <property type="entry name" value="VOMERONASL2R"/>
</dbReference>
<reference evidence="15 18" key="2">
    <citation type="journal article" date="2024" name="Proc. Natl. Acad. Sci. U.S.A.">
        <title>The genetic regulatory architecture and epigenomic basis for age-related changes in rattlesnake venom.</title>
        <authorList>
            <person name="Hogan M.P."/>
            <person name="Holding M.L."/>
            <person name="Nystrom G.S."/>
            <person name="Colston T.J."/>
            <person name="Bartlett D.A."/>
            <person name="Mason A.J."/>
            <person name="Ellsworth S.A."/>
            <person name="Rautsaw R.M."/>
            <person name="Lawrence K.C."/>
            <person name="Strickland J.L."/>
            <person name="He B."/>
            <person name="Fraser P."/>
            <person name="Margres M.J."/>
            <person name="Gilbert D.M."/>
            <person name="Gibbs H.L."/>
            <person name="Parkinson C.L."/>
            <person name="Rokyta D.R."/>
        </authorList>
    </citation>
    <scope>NUCLEOTIDE SEQUENCE [LARGE SCALE GENOMIC DNA]</scope>
    <source>
        <strain evidence="15">DRR0105</strain>
    </source>
</reference>
<dbReference type="InterPro" id="IPR017979">
    <property type="entry name" value="GPCR_3_CS"/>
</dbReference>
<dbReference type="PRINTS" id="PR00248">
    <property type="entry name" value="GPCRMGR"/>
</dbReference>
<dbReference type="InterPro" id="IPR000068">
    <property type="entry name" value="GPCR_3_Ca_sens_rcpt-rel"/>
</dbReference>
<dbReference type="AlphaFoldDB" id="A0AAW1BUM3"/>
<proteinExistence type="inferred from homology"/>
<dbReference type="GO" id="GO:0004930">
    <property type="term" value="F:G protein-coupled receptor activity"/>
    <property type="evidence" value="ECO:0007669"/>
    <property type="project" value="UniProtKB-KW"/>
</dbReference>
<evidence type="ECO:0000313" key="17">
    <source>
        <dbReference type="EMBL" id="KAK9405282.1"/>
    </source>
</evidence>
<dbReference type="InterPro" id="IPR028082">
    <property type="entry name" value="Peripla_BP_I"/>
</dbReference>
<keyword evidence="6 12" id="KW-1133">Transmembrane helix</keyword>
<feature type="transmembrane region" description="Helical" evidence="12">
    <location>
        <begin position="743"/>
        <end position="765"/>
    </location>
</feature>
<keyword evidence="11" id="KW-0807">Transducer</keyword>
<evidence type="ECO:0000256" key="3">
    <source>
        <dbReference type="ARBA" id="ARBA00022475"/>
    </source>
</evidence>
<dbReference type="InterPro" id="IPR011500">
    <property type="entry name" value="GPCR_3_9-Cys_dom"/>
</dbReference>
<dbReference type="InterPro" id="IPR001828">
    <property type="entry name" value="ANF_lig-bd_rcpt"/>
</dbReference>
<dbReference type="InterPro" id="IPR017978">
    <property type="entry name" value="GPCR_3_C"/>
</dbReference>
<evidence type="ECO:0000256" key="9">
    <source>
        <dbReference type="ARBA" id="ARBA00023170"/>
    </source>
</evidence>
<dbReference type="Gene3D" id="3.40.50.2300">
    <property type="match status" value="2"/>
</dbReference>
<keyword evidence="5 13" id="KW-0732">Signal</keyword>
<sequence length="849" mass="96420">MDLLFLLLLLMLLLSQPLSGKLRMKCPLNLDHQDGEKPWSYYRPGDLLIGIVISPSRITPATLPFNMAPSSQIQLLLYGKLFILRMICNIELVRENSQLLHNLTLGYNIHDNFYNTLGTSDALLDMLSTGEANVPNYSCGRKDKLLALVDGASRDISIQMSTLAGTYKVPQVSDRITSEALSDKSQFPFFHPMLPKERIQYPAIVPILLRFGWTLIGLFAPDTEKGENFMRTFTPMLVKNRICVVISQRFSLTGHTPFLRDALSKWRQVNVFVHFIEFDSLWDRILPCHSAFEALPGPIEGKVWIMIVAAVYLMKKDWRLKHVHSIWSFPFQWKKSWRKDDAYRDPFFVEPEFQAEYFHCSVSKHTFSIKGRRRCTQKAPVETQEKTNRMQIQNNGYTYSVIKILAHALSAASKPQRRRKKGEEWLGAPSLQPWKFHPFLKKRELYNLSLLKVYLDQTGDVAADLDIISMVVLPKEDPINKLLGSFERQRLTINQDALSQLKLINKSLPQSKCVEKCHPGFVKQAREGEPVCCYDCIPCPEGTISTQEDTTKCTKCPDDQYPTENRVQCIPKRITFLSYEEHLSIILISFALLLFLITSFVLIIFIKYLETPIVKANNRDLSYILLVSLLLCFLSFLFFIGRPRKATCLLRQTVFSIVFSVAVSSVLAKTITVMLAFLASKPGNKLKRWLGKSLANSIILSCSAVQILICAMWLGVSPPFPDSDLHSQPEEIILQCNEGSVTMFYVVLGYMGFLAAICFTVAFPARNLPGAFNEAKLITFSMLVFCSVWVSFLPTYLSTKGKYMVAVQVFSILASGAGLLSCIFFPKCYIIILRPDLNTKEHLMAKAGE</sequence>
<dbReference type="PROSITE" id="PS50259">
    <property type="entry name" value="G_PROTEIN_RECEP_F3_4"/>
    <property type="match status" value="1"/>
</dbReference>
<keyword evidence="9 15" id="KW-0675">Receptor</keyword>
<evidence type="ECO:0000256" key="12">
    <source>
        <dbReference type="SAM" id="Phobius"/>
    </source>
</evidence>
<dbReference type="Proteomes" id="UP001474421">
    <property type="component" value="Unassembled WGS sequence"/>
</dbReference>
<dbReference type="PANTHER" id="PTHR24061:SF599">
    <property type="entry name" value="G-PROTEIN COUPLED RECEPTORS FAMILY 3 PROFILE DOMAIN-CONTAINING PROTEIN"/>
    <property type="match status" value="1"/>
</dbReference>
<evidence type="ECO:0000256" key="11">
    <source>
        <dbReference type="ARBA" id="ARBA00023224"/>
    </source>
</evidence>
<dbReference type="Pfam" id="PF00003">
    <property type="entry name" value="7tm_3"/>
    <property type="match status" value="1"/>
</dbReference>
<comment type="similarity">
    <text evidence="2">Belongs to the G-protein coupled receptor 3 family.</text>
</comment>
<evidence type="ECO:0000256" key="4">
    <source>
        <dbReference type="ARBA" id="ARBA00022692"/>
    </source>
</evidence>
<feature type="transmembrane region" description="Helical" evidence="12">
    <location>
        <begin position="698"/>
        <end position="716"/>
    </location>
</feature>
<dbReference type="PANTHER" id="PTHR24061">
    <property type="entry name" value="CALCIUM-SENSING RECEPTOR-RELATED"/>
    <property type="match status" value="1"/>
</dbReference>
<feature type="transmembrane region" description="Helical" evidence="12">
    <location>
        <begin position="583"/>
        <end position="609"/>
    </location>
</feature>
<dbReference type="CDD" id="cd15283">
    <property type="entry name" value="7tmC_V2R_pheromone"/>
    <property type="match status" value="1"/>
</dbReference>
<evidence type="ECO:0000256" key="5">
    <source>
        <dbReference type="ARBA" id="ARBA00022729"/>
    </source>
</evidence>
<evidence type="ECO:0000313" key="16">
    <source>
        <dbReference type="EMBL" id="KAK9405211.1"/>
    </source>
</evidence>
<dbReference type="InterPro" id="IPR038550">
    <property type="entry name" value="GPCR_3_9-Cys_sf"/>
</dbReference>
<keyword evidence="7" id="KW-0297">G-protein coupled receptor</keyword>
<feature type="transmembrane region" description="Helical" evidence="12">
    <location>
        <begin position="621"/>
        <end position="641"/>
    </location>
</feature>
<keyword evidence="8 12" id="KW-0472">Membrane</keyword>
<evidence type="ECO:0000256" key="8">
    <source>
        <dbReference type="ARBA" id="ARBA00023136"/>
    </source>
</evidence>
<evidence type="ECO:0000313" key="15">
    <source>
        <dbReference type="EMBL" id="KAK9405183.1"/>
    </source>
</evidence>
<evidence type="ECO:0000256" key="2">
    <source>
        <dbReference type="ARBA" id="ARBA00007242"/>
    </source>
</evidence>
<evidence type="ECO:0000259" key="14">
    <source>
        <dbReference type="PROSITE" id="PS50259"/>
    </source>
</evidence>
<evidence type="ECO:0000256" key="10">
    <source>
        <dbReference type="ARBA" id="ARBA00023180"/>
    </source>
</evidence>
<dbReference type="InterPro" id="IPR004073">
    <property type="entry name" value="GPCR_3_vmron_rcpt_2"/>
</dbReference>
<dbReference type="InterPro" id="IPR000337">
    <property type="entry name" value="GPCR_3"/>
</dbReference>
<keyword evidence="3" id="KW-1003">Cell membrane</keyword>
<feature type="domain" description="G-protein coupled receptors family 3 profile" evidence="14">
    <location>
        <begin position="583"/>
        <end position="847"/>
    </location>
</feature>
<dbReference type="EMBL" id="JAOTOJ010000002">
    <property type="protein sequence ID" value="KAK9405282.1"/>
    <property type="molecule type" value="Genomic_DNA"/>
</dbReference>
<comment type="subcellular location">
    <subcellularLocation>
        <location evidence="1">Cell membrane</location>
        <topology evidence="1">Multi-pass membrane protein</topology>
    </subcellularLocation>
</comment>
<dbReference type="GO" id="GO:0005886">
    <property type="term" value="C:plasma membrane"/>
    <property type="evidence" value="ECO:0007669"/>
    <property type="project" value="UniProtKB-SubCell"/>
</dbReference>
<evidence type="ECO:0000256" key="13">
    <source>
        <dbReference type="SAM" id="SignalP"/>
    </source>
</evidence>
<dbReference type="InterPro" id="IPR009030">
    <property type="entry name" value="Growth_fac_rcpt_cys_sf"/>
</dbReference>
<dbReference type="Pfam" id="PF01094">
    <property type="entry name" value="ANF_receptor"/>
    <property type="match status" value="1"/>
</dbReference>
<gene>
    <name evidence="15" type="ORF">NXF25_003957</name>
    <name evidence="16" type="ORF">NXF25_003985</name>
    <name evidence="17" type="ORF">NXF25_004056</name>
</gene>
<comment type="caution">
    <text evidence="15">The sequence shown here is derived from an EMBL/GenBank/DDBJ whole genome shotgun (WGS) entry which is preliminary data.</text>
</comment>
<feature type="transmembrane region" description="Helical" evidence="12">
    <location>
        <begin position="777"/>
        <end position="797"/>
    </location>
</feature>
<keyword evidence="10" id="KW-0325">Glycoprotein</keyword>
<protein>
    <submittedName>
        <fullName evidence="15">Type-2 vomeronasal receptor</fullName>
    </submittedName>
</protein>